<proteinExistence type="predicted"/>
<evidence type="ECO:0000313" key="3">
    <source>
        <dbReference type="Proteomes" id="UP000434957"/>
    </source>
</evidence>
<reference evidence="2 3" key="1">
    <citation type="submission" date="2018-08" db="EMBL/GenBank/DDBJ databases">
        <title>Genomic investigation of the strawberry pathogen Phytophthora fragariae indicates pathogenicity is determined by transcriptional variation in three key races.</title>
        <authorList>
            <person name="Adams T.M."/>
            <person name="Armitage A.D."/>
            <person name="Sobczyk M.K."/>
            <person name="Bates H.J."/>
            <person name="Dunwell J.M."/>
            <person name="Nellist C.F."/>
            <person name="Harrison R.J."/>
        </authorList>
    </citation>
    <scope>NUCLEOTIDE SEQUENCE [LARGE SCALE GENOMIC DNA]</scope>
    <source>
        <strain evidence="1 4">SCRP324</strain>
        <strain evidence="2 3">SCRP333</strain>
    </source>
</reference>
<dbReference type="AlphaFoldDB" id="A0A6A4DU80"/>
<comment type="caution">
    <text evidence="2">The sequence shown here is derived from an EMBL/GenBank/DDBJ whole genome shotgun (WGS) entry which is preliminary data.</text>
</comment>
<dbReference type="Proteomes" id="UP000435112">
    <property type="component" value="Unassembled WGS sequence"/>
</dbReference>
<name>A0A6A4DU80_9STRA</name>
<evidence type="ECO:0000313" key="4">
    <source>
        <dbReference type="Proteomes" id="UP000435112"/>
    </source>
</evidence>
<dbReference type="OrthoDB" id="89553at2759"/>
<sequence length="230" mass="25593">MCIVEALRVVEAVKTGKPSYGCLPWCALENVVVKYHVRSGKIPPRPECEDGQWGLIQRMCAAKPEERIKISTVVDELERLANDTNTQANDVTDRMHSANQESVALVTAEARKLLAEWRSNTEQHNVSLVMLYDSLRDRIKSVDELIAEGDHEAACWSAFHSLVVEARASTANLKSTGRGLISLTQATMRCYALCRRLDKLSDVALVCRARRCGTSEDDAKLAIHDKNNKA</sequence>
<evidence type="ECO:0000313" key="2">
    <source>
        <dbReference type="EMBL" id="KAE9307676.1"/>
    </source>
</evidence>
<keyword evidence="3" id="KW-1185">Reference proteome</keyword>
<dbReference type="EMBL" id="QXFT01001913">
    <property type="protein sequence ID" value="KAE9307676.1"/>
    <property type="molecule type" value="Genomic_DNA"/>
</dbReference>
<protein>
    <recommendedName>
        <fullName evidence="5">Serine-threonine/tyrosine-protein kinase catalytic domain-containing protein</fullName>
    </recommendedName>
</protein>
<evidence type="ECO:0000313" key="1">
    <source>
        <dbReference type="EMBL" id="KAE8993349.1"/>
    </source>
</evidence>
<dbReference type="Proteomes" id="UP000434957">
    <property type="component" value="Unassembled WGS sequence"/>
</dbReference>
<dbReference type="EMBL" id="QXFU01001916">
    <property type="protein sequence ID" value="KAE8993349.1"/>
    <property type="molecule type" value="Genomic_DNA"/>
</dbReference>
<gene>
    <name evidence="1" type="ORF">PR002_g20265</name>
    <name evidence="2" type="ORF">PR003_g20938</name>
</gene>
<evidence type="ECO:0008006" key="5">
    <source>
        <dbReference type="Google" id="ProtNLM"/>
    </source>
</evidence>
<organism evidence="2 3">
    <name type="scientific">Phytophthora rubi</name>
    <dbReference type="NCBI Taxonomy" id="129364"/>
    <lineage>
        <taxon>Eukaryota</taxon>
        <taxon>Sar</taxon>
        <taxon>Stramenopiles</taxon>
        <taxon>Oomycota</taxon>
        <taxon>Peronosporomycetes</taxon>
        <taxon>Peronosporales</taxon>
        <taxon>Peronosporaceae</taxon>
        <taxon>Phytophthora</taxon>
    </lineage>
</organism>
<accession>A0A6A4DU80</accession>
<dbReference type="Gene3D" id="1.10.510.10">
    <property type="entry name" value="Transferase(Phosphotransferase) domain 1"/>
    <property type="match status" value="1"/>
</dbReference>